<dbReference type="AlphaFoldDB" id="A0A5P6VWA2"/>
<gene>
    <name evidence="1" type="ORF">FXF36_15720</name>
</gene>
<protein>
    <submittedName>
        <fullName evidence="1">Uncharacterized protein</fullName>
    </submittedName>
</protein>
<dbReference type="Proteomes" id="UP000327030">
    <property type="component" value="Chromosome PxyII"/>
</dbReference>
<name>A0A5P6VWA2_PSEXY</name>
<reference evidence="2" key="1">
    <citation type="submission" date="2019-08" db="EMBL/GenBank/DDBJ databases">
        <title>Complete Genome Sequence of the Polysaccharide-Degrading Rumen Bacterium Pseudobutyrivibrio xylanivorans MA3014.</title>
        <authorList>
            <person name="Palevich N."/>
            <person name="Maclean P.H."/>
            <person name="Kelly W.J."/>
            <person name="Leahy S.C."/>
            <person name="Rakonjac J."/>
            <person name="Attwood G.T."/>
        </authorList>
    </citation>
    <scope>NUCLEOTIDE SEQUENCE [LARGE SCALE GENOMIC DNA]</scope>
    <source>
        <strain evidence="2">MA3014</strain>
    </source>
</reference>
<dbReference type="RefSeq" id="WP_151626002.1">
    <property type="nucleotide sequence ID" value="NZ_CP043030.1"/>
</dbReference>
<evidence type="ECO:0000313" key="2">
    <source>
        <dbReference type="Proteomes" id="UP000327030"/>
    </source>
</evidence>
<sequence>MAAFDKVKCGIPQMDEAIDYIRLGDNVVFRVSSLEAFKLFCEIPLFHLRQDFSKCIIIFIIKSIHKVTEM</sequence>
<proteinExistence type="predicted"/>
<dbReference type="OrthoDB" id="9812167at2"/>
<accession>A0A5P6VWA2</accession>
<organism evidence="1 2">
    <name type="scientific">Pseudobutyrivibrio xylanivorans</name>
    <dbReference type="NCBI Taxonomy" id="185007"/>
    <lineage>
        <taxon>Bacteria</taxon>
        <taxon>Bacillati</taxon>
        <taxon>Bacillota</taxon>
        <taxon>Clostridia</taxon>
        <taxon>Lachnospirales</taxon>
        <taxon>Lachnospiraceae</taxon>
        <taxon>Pseudobutyrivibrio</taxon>
    </lineage>
</organism>
<dbReference type="KEGG" id="pxv:FXF36_15720"/>
<evidence type="ECO:0000313" key="1">
    <source>
        <dbReference type="EMBL" id="QFJ56361.1"/>
    </source>
</evidence>
<dbReference type="EMBL" id="CP043030">
    <property type="protein sequence ID" value="QFJ56361.1"/>
    <property type="molecule type" value="Genomic_DNA"/>
</dbReference>